<dbReference type="InterPro" id="IPR003690">
    <property type="entry name" value="MTERF"/>
</dbReference>
<dbReference type="Gene3D" id="1.25.70.10">
    <property type="entry name" value="Transcription termination factor 3, mitochondrial"/>
    <property type="match status" value="1"/>
</dbReference>
<keyword evidence="3" id="KW-0809">Transit peptide</keyword>
<dbReference type="EMBL" id="JAKOGI010000030">
    <property type="protein sequence ID" value="KAJ8448438.1"/>
    <property type="molecule type" value="Genomic_DNA"/>
</dbReference>
<dbReference type="FunFam" id="1.25.70.10:FF:000001">
    <property type="entry name" value="Mitochondrial transcription termination factor-like"/>
    <property type="match status" value="1"/>
</dbReference>
<keyword evidence="5" id="KW-1185">Reference proteome</keyword>
<evidence type="ECO:0000313" key="5">
    <source>
        <dbReference type="Proteomes" id="UP001153076"/>
    </source>
</evidence>
<evidence type="ECO:0000313" key="4">
    <source>
        <dbReference type="EMBL" id="KAJ8448438.1"/>
    </source>
</evidence>
<organism evidence="4 5">
    <name type="scientific">Carnegiea gigantea</name>
    <dbReference type="NCBI Taxonomy" id="171969"/>
    <lineage>
        <taxon>Eukaryota</taxon>
        <taxon>Viridiplantae</taxon>
        <taxon>Streptophyta</taxon>
        <taxon>Embryophyta</taxon>
        <taxon>Tracheophyta</taxon>
        <taxon>Spermatophyta</taxon>
        <taxon>Magnoliopsida</taxon>
        <taxon>eudicotyledons</taxon>
        <taxon>Gunneridae</taxon>
        <taxon>Pentapetalae</taxon>
        <taxon>Caryophyllales</taxon>
        <taxon>Cactineae</taxon>
        <taxon>Cactaceae</taxon>
        <taxon>Cactoideae</taxon>
        <taxon>Echinocereeae</taxon>
        <taxon>Carnegiea</taxon>
    </lineage>
</organism>
<dbReference type="PANTHER" id="PTHR13068">
    <property type="entry name" value="CGI-12 PROTEIN-RELATED"/>
    <property type="match status" value="1"/>
</dbReference>
<dbReference type="Proteomes" id="UP001153076">
    <property type="component" value="Unassembled WGS sequence"/>
</dbReference>
<protein>
    <submittedName>
        <fullName evidence="4">Uncharacterized protein</fullName>
    </submittedName>
</protein>
<accession>A0A9Q1QMR4</accession>
<evidence type="ECO:0000256" key="1">
    <source>
        <dbReference type="ARBA" id="ARBA00007692"/>
    </source>
</evidence>
<dbReference type="Pfam" id="PF02536">
    <property type="entry name" value="mTERF"/>
    <property type="match status" value="2"/>
</dbReference>
<reference evidence="4" key="1">
    <citation type="submission" date="2022-04" db="EMBL/GenBank/DDBJ databases">
        <title>Carnegiea gigantea Genome sequencing and assembly v2.</title>
        <authorList>
            <person name="Copetti D."/>
            <person name="Sanderson M.J."/>
            <person name="Burquez A."/>
            <person name="Wojciechowski M.F."/>
        </authorList>
    </citation>
    <scope>NUCLEOTIDE SEQUENCE</scope>
    <source>
        <strain evidence="4">SGP5-SGP5p</strain>
        <tissue evidence="4">Aerial part</tissue>
    </source>
</reference>
<dbReference type="GO" id="GO:0006353">
    <property type="term" value="P:DNA-templated transcription termination"/>
    <property type="evidence" value="ECO:0007669"/>
    <property type="project" value="UniProtKB-KW"/>
</dbReference>
<name>A0A9Q1QMR4_9CARY</name>
<sequence>MGRHGWNCNGIYSFRCILERHSFYSTSIRGPISTPTAPNSLSSLENFLVTSLGFSEKQALSTSTKLTKLRQSQQPTKVIEFNFFRNANSLVNFLQQKGFTKPQIRNVVYSLPQLVTCRIQQTLEPKMKTFQELGLSGPDLADVISTQPAILSYSLNATIQPALEALRLVMDSNENLVRAIKRFKWYHFSLVSKYLASNVSLLRAWDIPMQSIQKSMLMQPSTFLQKPEFFKDVVARAEKNWGVSPQSPMFLTAVRVLVCLHEKTIESKCQVFESFRWDRSDVIDLFRQDPRCFSVSEGMIKAKLSFFMNELGYYPGYIVARPALMHYGFEKRVLPRHVILKTLKQKGLLKENSPLYSALTCDESKFLRKFVLPFQDVVPNLHDIYVNSKGPVLCSKTKTEDQGTMVRCCLELKRPRIFSMLDIPPRAPIGNIKYQSLIHRVARRTCNIKEYILK</sequence>
<evidence type="ECO:0000256" key="3">
    <source>
        <dbReference type="ARBA" id="ARBA00022946"/>
    </source>
</evidence>
<comment type="similarity">
    <text evidence="1">Belongs to the mTERF family.</text>
</comment>
<proteinExistence type="inferred from homology"/>
<keyword evidence="2" id="KW-0804">Transcription</keyword>
<dbReference type="GO" id="GO:0003676">
    <property type="term" value="F:nucleic acid binding"/>
    <property type="evidence" value="ECO:0007669"/>
    <property type="project" value="InterPro"/>
</dbReference>
<keyword evidence="2" id="KW-0805">Transcription regulation</keyword>
<dbReference type="SMART" id="SM00733">
    <property type="entry name" value="Mterf"/>
    <property type="match status" value="5"/>
</dbReference>
<dbReference type="OrthoDB" id="637682at2759"/>
<gene>
    <name evidence="4" type="ORF">Cgig2_022066</name>
</gene>
<comment type="caution">
    <text evidence="4">The sequence shown here is derived from an EMBL/GenBank/DDBJ whole genome shotgun (WGS) entry which is preliminary data.</text>
</comment>
<keyword evidence="2" id="KW-0806">Transcription termination</keyword>
<dbReference type="InterPro" id="IPR038538">
    <property type="entry name" value="MTERF_sf"/>
</dbReference>
<dbReference type="PANTHER" id="PTHR13068:SF231">
    <property type="entry name" value="TRANSCRIPTION TERMINATION FACTOR MTERF2, CHLOROPLASTIC-LIKE"/>
    <property type="match status" value="1"/>
</dbReference>
<evidence type="ECO:0000256" key="2">
    <source>
        <dbReference type="ARBA" id="ARBA00022472"/>
    </source>
</evidence>
<dbReference type="AlphaFoldDB" id="A0A9Q1QMR4"/>